<comment type="similarity">
    <text evidence="1">Belongs to the UPF0047 family.</text>
</comment>
<dbReference type="AlphaFoldDB" id="A0A832T9I7"/>
<dbReference type="PANTHER" id="PTHR30615">
    <property type="entry name" value="UNCHARACTERIZED PROTEIN YJBQ-RELATED"/>
    <property type="match status" value="1"/>
</dbReference>
<dbReference type="NCBIfam" id="TIGR00149">
    <property type="entry name" value="TIGR00149_YjbQ"/>
    <property type="match status" value="1"/>
</dbReference>
<dbReference type="Gene3D" id="2.60.120.460">
    <property type="entry name" value="YjbQ-like"/>
    <property type="match status" value="1"/>
</dbReference>
<dbReference type="EMBL" id="DUJN01000004">
    <property type="protein sequence ID" value="HII60853.1"/>
    <property type="molecule type" value="Genomic_DNA"/>
</dbReference>
<dbReference type="InterPro" id="IPR035917">
    <property type="entry name" value="YjbQ-like_sf"/>
</dbReference>
<dbReference type="RefSeq" id="WP_010884680.1">
    <property type="nucleotide sequence ID" value="NZ_DUJN01000004.1"/>
</dbReference>
<sequence>MIKSITIRTSREFEIIDITKEVERVVRESNVKSGIVVVFTRHTTTALTINENESGLKRDIEEILSKLVPKGMNYFHDRIDNNAHSHLRGILLGPSLTIPVEDGRLLLGTWQSILFVELDGPRTREVYVKVCEC</sequence>
<proteinExistence type="inferred from homology"/>
<dbReference type="GeneID" id="1442914"/>
<comment type="caution">
    <text evidence="2">The sequence shown here is derived from an EMBL/GenBank/DDBJ whole genome shotgun (WGS) entry which is preliminary data.</text>
</comment>
<dbReference type="OMA" id="TWQGIFF"/>
<dbReference type="Pfam" id="PF01894">
    <property type="entry name" value="YjbQ"/>
    <property type="match status" value="1"/>
</dbReference>
<evidence type="ECO:0000256" key="1">
    <source>
        <dbReference type="ARBA" id="ARBA00005534"/>
    </source>
</evidence>
<protein>
    <submittedName>
        <fullName evidence="2">YjbQ family protein</fullName>
    </submittedName>
</protein>
<name>A0A832T9I7_PYRHR</name>
<dbReference type="SUPFAM" id="SSF111038">
    <property type="entry name" value="YjbQ-like"/>
    <property type="match status" value="1"/>
</dbReference>
<reference evidence="2" key="1">
    <citation type="journal article" date="2020" name="bioRxiv">
        <title>A rank-normalized archaeal taxonomy based on genome phylogeny resolves widespread incomplete and uneven classifications.</title>
        <authorList>
            <person name="Rinke C."/>
            <person name="Chuvochina M."/>
            <person name="Mussig A.J."/>
            <person name="Chaumeil P.-A."/>
            <person name="Waite D.W."/>
            <person name="Whitman W.B."/>
            <person name="Parks D.H."/>
            <person name="Hugenholtz P."/>
        </authorList>
    </citation>
    <scope>NUCLEOTIDE SEQUENCE</scope>
    <source>
        <strain evidence="2">UBA8834</strain>
    </source>
</reference>
<gene>
    <name evidence="2" type="ORF">HA331_03690</name>
</gene>
<dbReference type="PIRSF" id="PIRSF004681">
    <property type="entry name" value="UCP004681"/>
    <property type="match status" value="1"/>
</dbReference>
<organism evidence="2 3">
    <name type="scientific">Pyrococcus horikoshii</name>
    <dbReference type="NCBI Taxonomy" id="53953"/>
    <lineage>
        <taxon>Archaea</taxon>
        <taxon>Methanobacteriati</taxon>
        <taxon>Methanobacteriota</taxon>
        <taxon>Thermococci</taxon>
        <taxon>Thermococcales</taxon>
        <taxon>Thermococcaceae</taxon>
        <taxon>Pyrococcus</taxon>
    </lineage>
</organism>
<dbReference type="Proteomes" id="UP000617544">
    <property type="component" value="Unassembled WGS sequence"/>
</dbReference>
<dbReference type="InterPro" id="IPR001602">
    <property type="entry name" value="UPF0047_YjbQ-like"/>
</dbReference>
<dbReference type="PANTHER" id="PTHR30615:SF8">
    <property type="entry name" value="UPF0047 PROTEIN C4A8.02C"/>
    <property type="match status" value="1"/>
</dbReference>
<evidence type="ECO:0000313" key="3">
    <source>
        <dbReference type="Proteomes" id="UP000617544"/>
    </source>
</evidence>
<evidence type="ECO:0000313" key="2">
    <source>
        <dbReference type="EMBL" id="HII60853.1"/>
    </source>
</evidence>
<accession>A0A832T9I7</accession>
<dbReference type="PROSITE" id="PS01314">
    <property type="entry name" value="UPF0047"/>
    <property type="match status" value="1"/>
</dbReference>